<evidence type="ECO:0000313" key="5">
    <source>
        <dbReference type="EMBL" id="CAB4204233.1"/>
    </source>
</evidence>
<organism evidence="5">
    <name type="scientific">uncultured Caudovirales phage</name>
    <dbReference type="NCBI Taxonomy" id="2100421"/>
    <lineage>
        <taxon>Viruses</taxon>
        <taxon>Duplodnaviria</taxon>
        <taxon>Heunggongvirae</taxon>
        <taxon>Uroviricota</taxon>
        <taxon>Caudoviricetes</taxon>
        <taxon>Peduoviridae</taxon>
        <taxon>Maltschvirus</taxon>
        <taxon>Maltschvirus maltsch</taxon>
    </lineage>
</organism>
<dbReference type="EMBL" id="LR796982">
    <property type="protein sequence ID" value="CAB4179653.1"/>
    <property type="molecule type" value="Genomic_DNA"/>
</dbReference>
<dbReference type="EMBL" id="LR796797">
    <property type="protein sequence ID" value="CAB4166900.1"/>
    <property type="molecule type" value="Genomic_DNA"/>
</dbReference>
<keyword evidence="1" id="KW-1133">Transmembrane helix</keyword>
<dbReference type="EMBL" id="LR797339">
    <property type="protein sequence ID" value="CAB4204233.1"/>
    <property type="molecule type" value="Genomic_DNA"/>
</dbReference>
<keyword evidence="1" id="KW-0472">Membrane</keyword>
<dbReference type="EMBL" id="LR797436">
    <property type="protein sequence ID" value="CAB4215818.1"/>
    <property type="molecule type" value="Genomic_DNA"/>
</dbReference>
<name>A0A6J5S6Z3_9CAUD</name>
<evidence type="ECO:0000313" key="3">
    <source>
        <dbReference type="EMBL" id="CAB4172979.1"/>
    </source>
</evidence>
<protein>
    <submittedName>
        <fullName evidence="5">Uncharacterized protein</fullName>
    </submittedName>
</protein>
<evidence type="ECO:0000313" key="6">
    <source>
        <dbReference type="EMBL" id="CAB4215818.1"/>
    </source>
</evidence>
<evidence type="ECO:0000256" key="1">
    <source>
        <dbReference type="SAM" id="Phobius"/>
    </source>
</evidence>
<feature type="transmembrane region" description="Helical" evidence="1">
    <location>
        <begin position="15"/>
        <end position="37"/>
    </location>
</feature>
<accession>A0A6J5S6Z3</accession>
<evidence type="ECO:0000313" key="4">
    <source>
        <dbReference type="EMBL" id="CAB4179653.1"/>
    </source>
</evidence>
<evidence type="ECO:0000313" key="2">
    <source>
        <dbReference type="EMBL" id="CAB4166900.1"/>
    </source>
</evidence>
<reference evidence="5" key="1">
    <citation type="submission" date="2020-05" db="EMBL/GenBank/DDBJ databases">
        <authorList>
            <person name="Chiriac C."/>
            <person name="Salcher M."/>
            <person name="Ghai R."/>
            <person name="Kavagutti S V."/>
        </authorList>
    </citation>
    <scope>NUCLEOTIDE SEQUENCE</scope>
</reference>
<sequence>MNPFNLTEGPWYVDLGALAGALAAASAIWKLALVPFLRGIWAAIKAAPQLADGVQDLVKLLVEGNILERLEEGSRRFAGIDLRLDDHDTRLEELEAARAARRAAETEVSS</sequence>
<keyword evidence="1" id="KW-0812">Transmembrane</keyword>
<dbReference type="EMBL" id="LR796892">
    <property type="protein sequence ID" value="CAB4172979.1"/>
    <property type="molecule type" value="Genomic_DNA"/>
</dbReference>
<proteinExistence type="predicted"/>
<gene>
    <name evidence="4" type="ORF">UFOVP1023_35</name>
    <name evidence="5" type="ORF">UFOVP1383_42</name>
    <name evidence="6" type="ORF">UFOVP1477_6</name>
    <name evidence="2" type="ORF">UFOVP848_58</name>
    <name evidence="3" type="ORF">UFOVP945_7</name>
</gene>